<reference evidence="6 7" key="1">
    <citation type="journal article" date="2023" name="ISME J.">
        <title>Cultivation and genomic characterization of novel and ubiquitous marine nitrite-oxidizing bacteria from the Nitrospirales.</title>
        <authorList>
            <person name="Mueller A.J."/>
            <person name="Daebeler A."/>
            <person name="Herbold C.W."/>
            <person name="Kirkegaard R.H."/>
            <person name="Daims H."/>
        </authorList>
    </citation>
    <scope>NUCLEOTIDE SEQUENCE [LARGE SCALE GENOMIC DNA]</scope>
    <source>
        <strain evidence="6 7">EB</strain>
    </source>
</reference>
<accession>A0ABU3K9Q5</accession>
<evidence type="ECO:0000256" key="3">
    <source>
        <dbReference type="ARBA" id="ARBA00022989"/>
    </source>
</evidence>
<feature type="transmembrane region" description="Helical" evidence="5">
    <location>
        <begin position="12"/>
        <end position="30"/>
    </location>
</feature>
<evidence type="ECO:0000256" key="2">
    <source>
        <dbReference type="ARBA" id="ARBA00022692"/>
    </source>
</evidence>
<feature type="transmembrane region" description="Helical" evidence="5">
    <location>
        <begin position="73"/>
        <end position="91"/>
    </location>
</feature>
<comment type="caution">
    <text evidence="6">The sequence shown here is derived from an EMBL/GenBank/DDBJ whole genome shotgun (WGS) entry which is preliminary data.</text>
</comment>
<feature type="transmembrane region" description="Helical" evidence="5">
    <location>
        <begin position="50"/>
        <end position="68"/>
    </location>
</feature>
<evidence type="ECO:0000256" key="5">
    <source>
        <dbReference type="SAM" id="Phobius"/>
    </source>
</evidence>
<dbReference type="RefSeq" id="WP_313833620.1">
    <property type="nucleotide sequence ID" value="NZ_JAQOUE010000001.1"/>
</dbReference>
<keyword evidence="3 5" id="KW-1133">Transmembrane helix</keyword>
<evidence type="ECO:0000313" key="6">
    <source>
        <dbReference type="EMBL" id="MDT7043125.1"/>
    </source>
</evidence>
<organism evidence="6 7">
    <name type="scientific">Candidatus Nitronereus thalassa</name>
    <dbReference type="NCBI Taxonomy" id="3020898"/>
    <lineage>
        <taxon>Bacteria</taxon>
        <taxon>Pseudomonadati</taxon>
        <taxon>Nitrospirota</taxon>
        <taxon>Nitrospiria</taxon>
        <taxon>Nitrospirales</taxon>
        <taxon>Nitrospiraceae</taxon>
        <taxon>Candidatus Nitronereus</taxon>
    </lineage>
</organism>
<keyword evidence="7" id="KW-1185">Reference proteome</keyword>
<feature type="transmembrane region" description="Helical" evidence="5">
    <location>
        <begin position="97"/>
        <end position="115"/>
    </location>
</feature>
<dbReference type="EMBL" id="JAQOUE010000001">
    <property type="protein sequence ID" value="MDT7043125.1"/>
    <property type="molecule type" value="Genomic_DNA"/>
</dbReference>
<evidence type="ECO:0000256" key="1">
    <source>
        <dbReference type="ARBA" id="ARBA00004141"/>
    </source>
</evidence>
<evidence type="ECO:0000256" key="4">
    <source>
        <dbReference type="ARBA" id="ARBA00023136"/>
    </source>
</evidence>
<keyword evidence="4 5" id="KW-0472">Membrane</keyword>
<keyword evidence="2 5" id="KW-0812">Transmembrane</keyword>
<dbReference type="InterPro" id="IPR032808">
    <property type="entry name" value="DoxX"/>
</dbReference>
<dbReference type="Pfam" id="PF13564">
    <property type="entry name" value="DoxX_2"/>
    <property type="match status" value="1"/>
</dbReference>
<sequence length="121" mass="13250">MTIKNSRWLRVAVLLLAIILGLFFALAGLSKIMNPERHVEIFIQWGYPSWFVYFTGVVEIGGAVLLLVRSLRLFGVAVLGITMLVATLTHFQAGEIAAVPVPLTLLFLTGALGVLERKRSG</sequence>
<name>A0ABU3K9Q5_9BACT</name>
<comment type="subcellular location">
    <subcellularLocation>
        <location evidence="1">Membrane</location>
        <topology evidence="1">Multi-pass membrane protein</topology>
    </subcellularLocation>
</comment>
<gene>
    <name evidence="6" type="ORF">PPG34_12260</name>
</gene>
<protein>
    <submittedName>
        <fullName evidence="6">DoxX family protein</fullName>
    </submittedName>
</protein>
<evidence type="ECO:0000313" key="7">
    <source>
        <dbReference type="Proteomes" id="UP001250932"/>
    </source>
</evidence>
<dbReference type="Proteomes" id="UP001250932">
    <property type="component" value="Unassembled WGS sequence"/>
</dbReference>
<proteinExistence type="predicted"/>